<dbReference type="InterPro" id="IPR029063">
    <property type="entry name" value="SAM-dependent_MTases_sf"/>
</dbReference>
<dbReference type="FunFam" id="3.40.50.150:FF:000006">
    <property type="entry name" value="Ribosomal RNA small subunit methyltransferase A"/>
    <property type="match status" value="1"/>
</dbReference>
<keyword evidence="3 7" id="KW-0489">Methyltransferase</keyword>
<dbReference type="GO" id="GO:0003723">
    <property type="term" value="F:RNA binding"/>
    <property type="evidence" value="ECO:0007669"/>
    <property type="project" value="UniProtKB-UniRule"/>
</dbReference>
<dbReference type="Proteomes" id="UP000348942">
    <property type="component" value="Chromosome 1"/>
</dbReference>
<keyword evidence="5 7" id="KW-0949">S-adenosyl-L-methionine</keyword>
<evidence type="ECO:0000256" key="4">
    <source>
        <dbReference type="ARBA" id="ARBA00022679"/>
    </source>
</evidence>
<dbReference type="SMART" id="SM00650">
    <property type="entry name" value="rADc"/>
    <property type="match status" value="1"/>
</dbReference>
<evidence type="ECO:0000256" key="8">
    <source>
        <dbReference type="PROSITE-ProRule" id="PRU01026"/>
    </source>
</evidence>
<feature type="binding site" evidence="7 8">
    <location>
        <position position="20"/>
    </location>
    <ligand>
        <name>S-adenosyl-L-methionine</name>
        <dbReference type="ChEBI" id="CHEBI:59789"/>
    </ligand>
</feature>
<comment type="function">
    <text evidence="7">Specifically dimethylates two adjacent adenosines (A1518 and A1519) in the loop of a conserved hairpin near the 3'-end of 16S rRNA in the 30S particle. May play a critical role in biogenesis of 30S subunits.</text>
</comment>
<feature type="domain" description="Ribosomal RNA adenine methylase transferase N-terminal" evidence="9">
    <location>
        <begin position="27"/>
        <end position="199"/>
    </location>
</feature>
<organism evidence="10 11">
    <name type="scientific">Vibrio algicola</name>
    <dbReference type="NCBI Taxonomy" id="2662262"/>
    <lineage>
        <taxon>Bacteria</taxon>
        <taxon>Pseudomonadati</taxon>
        <taxon>Pseudomonadota</taxon>
        <taxon>Gammaproteobacteria</taxon>
        <taxon>Vibrionales</taxon>
        <taxon>Vibrionaceae</taxon>
        <taxon>Vibrio</taxon>
    </lineage>
</organism>
<accession>A0A5Q0TJL6</accession>
<dbReference type="AlphaFoldDB" id="A0A5Q0TJL6"/>
<feature type="binding site" evidence="7 8">
    <location>
        <position position="22"/>
    </location>
    <ligand>
        <name>S-adenosyl-L-methionine</name>
        <dbReference type="ChEBI" id="CHEBI:59789"/>
    </ligand>
</feature>
<keyword evidence="4 7" id="KW-0808">Transferase</keyword>
<dbReference type="Pfam" id="PF00398">
    <property type="entry name" value="RrnaAD"/>
    <property type="match status" value="1"/>
</dbReference>
<evidence type="ECO:0000256" key="7">
    <source>
        <dbReference type="HAMAP-Rule" id="MF_00607"/>
    </source>
</evidence>
<evidence type="ECO:0000259" key="9">
    <source>
        <dbReference type="SMART" id="SM00650"/>
    </source>
</evidence>
<sequence length="280" mass="31671">MLMSNDVHLGHKARKRFGQNFLHDPYIIDGIVSAINPLPGQNLVEIGPGLGAITEPVGREVDKLTVIELDRDLAERLRNHPELASKITIHEGDAMRFDFNQLVKPNNKLRIFGNLPYNISTPLMFHLFEFHSDIQDMHFMLQKEVVNRLAAGPGSKAYGRLTVMAQYYCQVMPVLEVPPTAFIPPPKVDSAVVRLMPYEVLPHPTTSLKWLERVCREGFNQRRKTVRNCFKNLATVEELEQVGINPSVRPENLTLVQFVDLANYLHARSGSPEAQSDAEE</sequence>
<dbReference type="EMBL" id="CP045699">
    <property type="protein sequence ID" value="QGA65629.1"/>
    <property type="molecule type" value="Genomic_DNA"/>
</dbReference>
<dbReference type="InterPro" id="IPR020596">
    <property type="entry name" value="rRNA_Ade_Mease_Trfase_CS"/>
</dbReference>
<dbReference type="HAMAP" id="MF_00607">
    <property type="entry name" value="16SrRNA_methyltr_A"/>
    <property type="match status" value="1"/>
</dbReference>
<dbReference type="PANTHER" id="PTHR11727:SF7">
    <property type="entry name" value="DIMETHYLADENOSINE TRANSFERASE-RELATED"/>
    <property type="match status" value="1"/>
</dbReference>
<dbReference type="InterPro" id="IPR020598">
    <property type="entry name" value="rRNA_Ade_methylase_Trfase_N"/>
</dbReference>
<dbReference type="PANTHER" id="PTHR11727">
    <property type="entry name" value="DIMETHYLADENOSINE TRANSFERASE"/>
    <property type="match status" value="1"/>
</dbReference>
<feature type="binding site" evidence="7 8">
    <location>
        <position position="93"/>
    </location>
    <ligand>
        <name>S-adenosyl-L-methionine</name>
        <dbReference type="ChEBI" id="CHEBI:59789"/>
    </ligand>
</feature>
<protein>
    <recommendedName>
        <fullName evidence="7">Ribosomal RNA small subunit methyltransferase A</fullName>
        <ecNumber evidence="7">2.1.1.182</ecNumber>
    </recommendedName>
    <alternativeName>
        <fullName evidence="7">16S rRNA (adenine(1518)-N(6)/adenine(1519)-N(6))-dimethyltransferase</fullName>
    </alternativeName>
    <alternativeName>
        <fullName evidence="7">16S rRNA dimethyladenosine transferase</fullName>
    </alternativeName>
    <alternativeName>
        <fullName evidence="7">16S rRNA dimethylase</fullName>
    </alternativeName>
    <alternativeName>
        <fullName evidence="7">S-adenosylmethionine-6-N', N'-adenosyl(rRNA) dimethyltransferase</fullName>
    </alternativeName>
</protein>
<keyword evidence="11" id="KW-1185">Reference proteome</keyword>
<comment type="similarity">
    <text evidence="7">Belongs to the class I-like SAM-binding methyltransferase superfamily. rRNA adenine N(6)-methyltransferase family. RsmA subfamily.</text>
</comment>
<dbReference type="GO" id="GO:0052908">
    <property type="term" value="F:16S rRNA (adenine(1518)-N(6)/adenine(1519)-N(6))-dimethyltransferase activity"/>
    <property type="evidence" value="ECO:0007669"/>
    <property type="project" value="UniProtKB-EC"/>
</dbReference>
<dbReference type="Gene3D" id="1.10.8.100">
    <property type="entry name" value="Ribosomal RNA adenine dimethylase-like, domain 2"/>
    <property type="match status" value="1"/>
</dbReference>
<dbReference type="InterPro" id="IPR023165">
    <property type="entry name" value="rRNA_Ade_diMease-like_C"/>
</dbReference>
<dbReference type="InterPro" id="IPR001737">
    <property type="entry name" value="KsgA/Erm"/>
</dbReference>
<comment type="catalytic activity">
    <reaction evidence="7">
        <text>adenosine(1518)/adenosine(1519) in 16S rRNA + 4 S-adenosyl-L-methionine = N(6)-dimethyladenosine(1518)/N(6)-dimethyladenosine(1519) in 16S rRNA + 4 S-adenosyl-L-homocysteine + 4 H(+)</text>
        <dbReference type="Rhea" id="RHEA:19609"/>
        <dbReference type="Rhea" id="RHEA-COMP:10232"/>
        <dbReference type="Rhea" id="RHEA-COMP:10233"/>
        <dbReference type="ChEBI" id="CHEBI:15378"/>
        <dbReference type="ChEBI" id="CHEBI:57856"/>
        <dbReference type="ChEBI" id="CHEBI:59789"/>
        <dbReference type="ChEBI" id="CHEBI:74411"/>
        <dbReference type="ChEBI" id="CHEBI:74493"/>
        <dbReference type="EC" id="2.1.1.182"/>
    </reaction>
</comment>
<dbReference type="PROSITE" id="PS01131">
    <property type="entry name" value="RRNA_A_DIMETH"/>
    <property type="match status" value="1"/>
</dbReference>
<dbReference type="InterPro" id="IPR011530">
    <property type="entry name" value="rRNA_adenine_dimethylase"/>
</dbReference>
<evidence type="ECO:0000313" key="10">
    <source>
        <dbReference type="EMBL" id="QGA65629.1"/>
    </source>
</evidence>
<evidence type="ECO:0000256" key="5">
    <source>
        <dbReference type="ARBA" id="ARBA00022691"/>
    </source>
</evidence>
<dbReference type="GO" id="GO:0005829">
    <property type="term" value="C:cytosol"/>
    <property type="evidence" value="ECO:0007669"/>
    <property type="project" value="TreeGrafter"/>
</dbReference>
<name>A0A5Q0TJL6_9VIBR</name>
<evidence type="ECO:0000256" key="3">
    <source>
        <dbReference type="ARBA" id="ARBA00022603"/>
    </source>
</evidence>
<dbReference type="EC" id="2.1.1.182" evidence="7"/>
<feature type="binding site" evidence="7 8">
    <location>
        <position position="114"/>
    </location>
    <ligand>
        <name>S-adenosyl-L-methionine</name>
        <dbReference type="ChEBI" id="CHEBI:59789"/>
    </ligand>
</feature>
<dbReference type="SUPFAM" id="SSF53335">
    <property type="entry name" value="S-adenosyl-L-methionine-dependent methyltransferases"/>
    <property type="match status" value="1"/>
</dbReference>
<dbReference type="PROSITE" id="PS51689">
    <property type="entry name" value="SAM_RNA_A_N6_MT"/>
    <property type="match status" value="1"/>
</dbReference>
<evidence type="ECO:0000313" key="11">
    <source>
        <dbReference type="Proteomes" id="UP000348942"/>
    </source>
</evidence>
<feature type="binding site" evidence="7 8">
    <location>
        <position position="47"/>
    </location>
    <ligand>
        <name>S-adenosyl-L-methionine</name>
        <dbReference type="ChEBI" id="CHEBI:59789"/>
    </ligand>
</feature>
<dbReference type="FunFam" id="1.10.8.100:FF:000001">
    <property type="entry name" value="Ribosomal RNA small subunit methyltransferase A"/>
    <property type="match status" value="1"/>
</dbReference>
<evidence type="ECO:0000256" key="2">
    <source>
        <dbReference type="ARBA" id="ARBA00022552"/>
    </source>
</evidence>
<reference evidence="10 11" key="1">
    <citation type="submission" date="2019-10" db="EMBL/GenBank/DDBJ databases">
        <title>Vibrio sp. nov., isolated from Coralline algae surface.</title>
        <authorList>
            <person name="Geng Y."/>
            <person name="Zhang X."/>
        </authorList>
    </citation>
    <scope>NUCLEOTIDE SEQUENCE [LARGE SCALE GENOMIC DNA]</scope>
    <source>
        <strain evidence="10 11">SM1977</strain>
    </source>
</reference>
<dbReference type="NCBIfam" id="TIGR00755">
    <property type="entry name" value="ksgA"/>
    <property type="match status" value="1"/>
</dbReference>
<evidence type="ECO:0000256" key="1">
    <source>
        <dbReference type="ARBA" id="ARBA00022490"/>
    </source>
</evidence>
<keyword evidence="1 7" id="KW-0963">Cytoplasm</keyword>
<gene>
    <name evidence="7 10" type="primary">rsmA</name>
    <name evidence="7" type="synonym">ksgA</name>
    <name evidence="10" type="ORF">GFB47_09510</name>
</gene>
<comment type="subcellular location">
    <subcellularLocation>
        <location evidence="7">Cytoplasm</location>
    </subcellularLocation>
</comment>
<dbReference type="Gene3D" id="3.40.50.150">
    <property type="entry name" value="Vaccinia Virus protein VP39"/>
    <property type="match status" value="1"/>
</dbReference>
<proteinExistence type="inferred from homology"/>
<evidence type="ECO:0000256" key="6">
    <source>
        <dbReference type="ARBA" id="ARBA00022884"/>
    </source>
</evidence>
<keyword evidence="6 7" id="KW-0694">RNA-binding</keyword>
<keyword evidence="2 7" id="KW-0698">rRNA processing</keyword>
<feature type="binding site" evidence="7 8">
    <location>
        <position position="68"/>
    </location>
    <ligand>
        <name>S-adenosyl-L-methionine</name>
        <dbReference type="ChEBI" id="CHEBI:59789"/>
    </ligand>
</feature>